<organism evidence="1">
    <name type="scientific">marine sediment metagenome</name>
    <dbReference type="NCBI Taxonomy" id="412755"/>
    <lineage>
        <taxon>unclassified sequences</taxon>
        <taxon>metagenomes</taxon>
        <taxon>ecological metagenomes</taxon>
    </lineage>
</organism>
<name>X1KKW0_9ZZZZ</name>
<gene>
    <name evidence="1" type="ORF">S06H3_23433</name>
</gene>
<evidence type="ECO:0000313" key="1">
    <source>
        <dbReference type="EMBL" id="GAI07313.1"/>
    </source>
</evidence>
<protein>
    <recommendedName>
        <fullName evidence="2">Formylmethanofuran dehydrogenase subunit C</fullName>
    </recommendedName>
</protein>
<reference evidence="1" key="1">
    <citation type="journal article" date="2014" name="Front. Microbiol.">
        <title>High frequency of phylogenetically diverse reductive dehalogenase-homologous genes in deep subseafloor sedimentary metagenomes.</title>
        <authorList>
            <person name="Kawai M."/>
            <person name="Futagami T."/>
            <person name="Toyoda A."/>
            <person name="Takaki Y."/>
            <person name="Nishi S."/>
            <person name="Hori S."/>
            <person name="Arai W."/>
            <person name="Tsubouchi T."/>
            <person name="Morono Y."/>
            <person name="Uchiyama I."/>
            <person name="Ito T."/>
            <person name="Fujiyama A."/>
            <person name="Inagaki F."/>
            <person name="Takami H."/>
        </authorList>
    </citation>
    <scope>NUCLEOTIDE SEQUENCE</scope>
    <source>
        <strain evidence="1">Expedition CK06-06</strain>
    </source>
</reference>
<comment type="caution">
    <text evidence="1">The sequence shown here is derived from an EMBL/GenBank/DDBJ whole genome shotgun (WGS) entry which is preliminary data.</text>
</comment>
<sequence length="73" mass="8314">MVEKMDKVTLVLKEPLAIPVEAELICPDVFADKSCREIESLPLHHGNRERRLGELFKVDGERSVRIRIEGDVS</sequence>
<accession>X1KKW0</accession>
<feature type="non-terminal residue" evidence="1">
    <location>
        <position position="73"/>
    </location>
</feature>
<dbReference type="AlphaFoldDB" id="X1KKW0"/>
<evidence type="ECO:0008006" key="2">
    <source>
        <dbReference type="Google" id="ProtNLM"/>
    </source>
</evidence>
<dbReference type="EMBL" id="BARV01012734">
    <property type="protein sequence ID" value="GAI07313.1"/>
    <property type="molecule type" value="Genomic_DNA"/>
</dbReference>
<proteinExistence type="predicted"/>